<feature type="transmembrane region" description="Helical" evidence="2">
    <location>
        <begin position="20"/>
        <end position="39"/>
    </location>
</feature>
<dbReference type="CDD" id="cd05237">
    <property type="entry name" value="UDP_invert_4-6DH_SDR_e"/>
    <property type="match status" value="1"/>
</dbReference>
<name>A0A2A4HYP4_9SPHN</name>
<sequence length="641" mass="70605">MHDMVVGQLLALPRVFKRLISILVDMALCTLAVWLAYYLRLGVFIPLDGRPTIAVAASIALAVPMFVVSGLYRAVLRYAGQEVVWATMRACAGYGAIYAAIFAGYGIDDVPRTVGIIQPLILFALVFLSRSGAGYFLGGAYRKLSRPAPRDRTMIYGAGMSGQQLAAAIADAGTMKVVGFLDDDRSLHGRSIGGVCVYDPKTLRGLLLRHEVHHVLLAIPSASRQRRNEIIEQLRDAQVEVRTLPGVLDLAHGEVRIDDLRPLSIEDLLSRPPVPPEVERLSARISDRVVMVTGAGGSIGSELTRQVLALGPRRLLLVESSEYALYSIHRELESLGVEGCELVPLLASVVDRERMARIFETWSPHQVYHAAAYKHVPLVEHNVLEGIRNNALGTLVIAELAMEQGVENFVLVSTDKAVRPSNTMGASKRLAELILQGLATRESRTCFSMVRFGNVLGSSGSVVPLFREQIRHGGPVTITHMEMTRYFMTIPEAAQLVMQAGAMARGGEVFVLDMGQPVRILDLARNMIELSGLTVRDEDGNGEIEIRAVGLRPGEKLYEELLIGNNPEPTDHPRIMMAQEKSLPWPELRKRLDLMAWHIQRQDTVASRHLLQSLVEEFAPTDGLVDWTHLAADLRLDEKVA</sequence>
<evidence type="ECO:0000256" key="2">
    <source>
        <dbReference type="SAM" id="Phobius"/>
    </source>
</evidence>
<accession>A0A2A4HYP4</accession>
<feature type="transmembrane region" description="Helical" evidence="2">
    <location>
        <begin position="83"/>
        <end position="104"/>
    </location>
</feature>
<protein>
    <submittedName>
        <fullName evidence="4">Polysaccharide biosynthesis protein</fullName>
    </submittedName>
</protein>
<evidence type="ECO:0000259" key="3">
    <source>
        <dbReference type="Pfam" id="PF02719"/>
    </source>
</evidence>
<dbReference type="Proteomes" id="UP000218784">
    <property type="component" value="Unassembled WGS sequence"/>
</dbReference>
<dbReference type="InterPro" id="IPR051203">
    <property type="entry name" value="Polysaccharide_Synthase-Rel"/>
</dbReference>
<evidence type="ECO:0000313" key="4">
    <source>
        <dbReference type="EMBL" id="PCG09113.1"/>
    </source>
</evidence>
<dbReference type="InterPro" id="IPR036291">
    <property type="entry name" value="NAD(P)-bd_dom_sf"/>
</dbReference>
<dbReference type="SUPFAM" id="SSF51735">
    <property type="entry name" value="NAD(P)-binding Rossmann-fold domains"/>
    <property type="match status" value="2"/>
</dbReference>
<reference evidence="4 5" key="1">
    <citation type="submission" date="2017-09" db="EMBL/GenBank/DDBJ databases">
        <title>Sphingomonas ginsenosidimutans KACC 14949, whole genome shotgun sequence.</title>
        <authorList>
            <person name="Feng G."/>
            <person name="Zhu H."/>
        </authorList>
    </citation>
    <scope>NUCLEOTIDE SEQUENCE [LARGE SCALE GENOMIC DNA]</scope>
    <source>
        <strain evidence="4 5">KACC 14949</strain>
    </source>
</reference>
<evidence type="ECO:0000256" key="1">
    <source>
        <dbReference type="ARBA" id="ARBA00007430"/>
    </source>
</evidence>
<gene>
    <name evidence="4" type="ORF">COA17_09480</name>
</gene>
<dbReference type="EMBL" id="NWVD01000003">
    <property type="protein sequence ID" value="PCG09113.1"/>
    <property type="molecule type" value="Genomic_DNA"/>
</dbReference>
<comment type="similarity">
    <text evidence="1">Belongs to the polysaccharide synthase family.</text>
</comment>
<keyword evidence="2" id="KW-0812">Transmembrane</keyword>
<dbReference type="AlphaFoldDB" id="A0A2A4HYP4"/>
<dbReference type="Gene3D" id="3.40.50.720">
    <property type="entry name" value="NAD(P)-binding Rossmann-like Domain"/>
    <property type="match status" value="2"/>
</dbReference>
<evidence type="ECO:0000313" key="5">
    <source>
        <dbReference type="Proteomes" id="UP000218784"/>
    </source>
</evidence>
<keyword evidence="5" id="KW-1185">Reference proteome</keyword>
<dbReference type="PANTHER" id="PTHR43318">
    <property type="entry name" value="UDP-N-ACETYLGLUCOSAMINE 4,6-DEHYDRATASE"/>
    <property type="match status" value="1"/>
</dbReference>
<comment type="caution">
    <text evidence="4">The sequence shown here is derived from an EMBL/GenBank/DDBJ whole genome shotgun (WGS) entry which is preliminary data.</text>
</comment>
<keyword evidence="2" id="KW-1133">Transmembrane helix</keyword>
<keyword evidence="2" id="KW-0472">Membrane</keyword>
<dbReference type="Pfam" id="PF02719">
    <property type="entry name" value="Polysacc_synt_2"/>
    <property type="match status" value="1"/>
</dbReference>
<feature type="domain" description="Polysaccharide biosynthesis protein CapD-like" evidence="3">
    <location>
        <begin position="290"/>
        <end position="579"/>
    </location>
</feature>
<feature type="transmembrane region" description="Helical" evidence="2">
    <location>
        <begin position="116"/>
        <end position="137"/>
    </location>
</feature>
<dbReference type="InterPro" id="IPR003869">
    <property type="entry name" value="Polysac_CapD-like"/>
</dbReference>
<proteinExistence type="inferred from homology"/>
<dbReference type="PANTHER" id="PTHR43318:SF1">
    <property type="entry name" value="POLYSACCHARIDE BIOSYNTHESIS PROTEIN EPSC-RELATED"/>
    <property type="match status" value="1"/>
</dbReference>
<dbReference type="RefSeq" id="WP_096611959.1">
    <property type="nucleotide sequence ID" value="NZ_NWVD01000003.1"/>
</dbReference>
<organism evidence="4 5">
    <name type="scientific">Sphingomonas ginsenosidimutans</name>
    <dbReference type="NCBI Taxonomy" id="862134"/>
    <lineage>
        <taxon>Bacteria</taxon>
        <taxon>Pseudomonadati</taxon>
        <taxon>Pseudomonadota</taxon>
        <taxon>Alphaproteobacteria</taxon>
        <taxon>Sphingomonadales</taxon>
        <taxon>Sphingomonadaceae</taxon>
        <taxon>Sphingomonas</taxon>
    </lineage>
</organism>
<feature type="transmembrane region" description="Helical" evidence="2">
    <location>
        <begin position="51"/>
        <end position="71"/>
    </location>
</feature>